<name>A0A835DSR3_TETSI</name>
<dbReference type="AlphaFoldDB" id="A0A835DSR3"/>
<protein>
    <submittedName>
        <fullName evidence="2">Uncharacterized protein</fullName>
    </submittedName>
</protein>
<dbReference type="InterPro" id="IPR029044">
    <property type="entry name" value="Nucleotide-diphossugar_trans"/>
</dbReference>
<organism evidence="2 3">
    <name type="scientific">Tetracentron sinense</name>
    <name type="common">Spur-leaf</name>
    <dbReference type="NCBI Taxonomy" id="13715"/>
    <lineage>
        <taxon>Eukaryota</taxon>
        <taxon>Viridiplantae</taxon>
        <taxon>Streptophyta</taxon>
        <taxon>Embryophyta</taxon>
        <taxon>Tracheophyta</taxon>
        <taxon>Spermatophyta</taxon>
        <taxon>Magnoliopsida</taxon>
        <taxon>Trochodendrales</taxon>
        <taxon>Trochodendraceae</taxon>
        <taxon>Tetracentron</taxon>
    </lineage>
</organism>
<dbReference type="GO" id="GO:0005829">
    <property type="term" value="C:cytosol"/>
    <property type="evidence" value="ECO:0007669"/>
    <property type="project" value="TreeGrafter"/>
</dbReference>
<dbReference type="Pfam" id="PF02348">
    <property type="entry name" value="CTP_transf_3"/>
    <property type="match status" value="1"/>
</dbReference>
<comment type="caution">
    <text evidence="2">The sequence shown here is derived from an EMBL/GenBank/DDBJ whole genome shotgun (WGS) entry which is preliminary data.</text>
</comment>
<feature type="transmembrane region" description="Helical" evidence="1">
    <location>
        <begin position="20"/>
        <end position="41"/>
    </location>
</feature>
<reference evidence="2 3" key="1">
    <citation type="submission" date="2020-04" db="EMBL/GenBank/DDBJ databases">
        <title>Plant Genome Project.</title>
        <authorList>
            <person name="Zhang R.-G."/>
        </authorList>
    </citation>
    <scope>NUCLEOTIDE SEQUENCE [LARGE SCALE GENOMIC DNA]</scope>
    <source>
        <strain evidence="2">YNK0</strain>
        <tissue evidence="2">Leaf</tissue>
    </source>
</reference>
<dbReference type="OrthoDB" id="1745194at2759"/>
<dbReference type="PANTHER" id="PTHR42866">
    <property type="entry name" value="3-DEOXY-MANNO-OCTULOSONATE CYTIDYLYLTRANSFERASE"/>
    <property type="match status" value="1"/>
</dbReference>
<dbReference type="InterPro" id="IPR003329">
    <property type="entry name" value="Cytidylyl_trans"/>
</dbReference>
<proteinExistence type="predicted"/>
<dbReference type="SUPFAM" id="SSF53448">
    <property type="entry name" value="Nucleotide-diphospho-sugar transferases"/>
    <property type="match status" value="1"/>
</dbReference>
<dbReference type="GO" id="GO:0008690">
    <property type="term" value="F:3-deoxy-manno-octulosonate cytidylyltransferase activity"/>
    <property type="evidence" value="ECO:0007669"/>
    <property type="project" value="TreeGrafter"/>
</dbReference>
<dbReference type="Proteomes" id="UP000655225">
    <property type="component" value="Unassembled WGS sequence"/>
</dbReference>
<evidence type="ECO:0000313" key="3">
    <source>
        <dbReference type="Proteomes" id="UP000655225"/>
    </source>
</evidence>
<keyword evidence="3" id="KW-1185">Reference proteome</keyword>
<evidence type="ECO:0000313" key="2">
    <source>
        <dbReference type="EMBL" id="KAF8411152.1"/>
    </source>
</evidence>
<sequence length="174" mass="18713">MNPMLICSASSESGSSSKSWIVHGLVAGAAIAAAAGAYAVVSLRRSGKFRSSVVGIIPARFASSRFQGKPLVQILGKPMIQLRQTPHSTPPLFTVVATKPSSAYLPWTSGALFPLEVFCTHFHVEASELLSELPVLSSLTWLSLSIHFQLEVEHVLAIHCDQFSDVIPFYHAPA</sequence>
<keyword evidence="1" id="KW-0472">Membrane</keyword>
<dbReference type="Gene3D" id="3.90.550.10">
    <property type="entry name" value="Spore Coat Polysaccharide Biosynthesis Protein SpsA, Chain A"/>
    <property type="match status" value="1"/>
</dbReference>
<gene>
    <name evidence="2" type="ORF">HHK36_003695</name>
</gene>
<keyword evidence="1" id="KW-0812">Transmembrane</keyword>
<dbReference type="EMBL" id="JABCRI010000002">
    <property type="protein sequence ID" value="KAF8411152.1"/>
    <property type="molecule type" value="Genomic_DNA"/>
</dbReference>
<dbReference type="PANTHER" id="PTHR42866:SF8">
    <property type="entry name" value="3-DEOXY-MANNO-OCTULOSONATE CYTIDYLYLTRANSFERASE, MITOCHONDRIAL-LIKE"/>
    <property type="match status" value="1"/>
</dbReference>
<accession>A0A835DSR3</accession>
<evidence type="ECO:0000256" key="1">
    <source>
        <dbReference type="SAM" id="Phobius"/>
    </source>
</evidence>
<keyword evidence="1" id="KW-1133">Transmembrane helix</keyword>